<gene>
    <name evidence="2" type="ORF">FUG_LOCUS542072</name>
</gene>
<evidence type="ECO:0000256" key="1">
    <source>
        <dbReference type="SAM" id="SignalP"/>
    </source>
</evidence>
<name>A0A4E9ELW3_GIBZA</name>
<protein>
    <submittedName>
        <fullName evidence="2">Uncharacterized protein</fullName>
    </submittedName>
</protein>
<accession>A0A4E9ELW3</accession>
<dbReference type="EMBL" id="CAAKMV010000185">
    <property type="protein sequence ID" value="VIO63934.1"/>
    <property type="molecule type" value="Genomic_DNA"/>
</dbReference>
<sequence>MKLSVPILFCSSFAAASLTQGRQQDACVKAAIGNYQYPNLDACKSFLLATAVPAPTTVYNVKTVQVHSVVIKRVTKTSTTLVTATKITSVVKTDVLDVTATDIDVETVQVTKVSKVTATRAANPPFKRANNQPPTIIKPTKVPAAAQDACADAAQFSSACSYMGVKPSTTTLKRQTIVSKRTTSIRLPARTVTRTVATVTKSKTAQTVLVTETYSTTIVTRVVDTVTVEDEATETIQATGTVVVDPPVQTARFYTPDSQDPGVGGRVAYFSVQSTGGDDYVPNLFNVDEAQFGIHPSTGEVTVVSGPDTSAGNTLYYSTSSTWSFVFITSSAPDSSTGGKPVKCKLDATKNNKLHLELNMPPWTCHPENGGVDGGGV</sequence>
<reference evidence="2" key="1">
    <citation type="submission" date="2019-04" db="EMBL/GenBank/DDBJ databases">
        <authorList>
            <person name="Melise S."/>
            <person name="Noan J."/>
            <person name="Okalmin O."/>
        </authorList>
    </citation>
    <scope>NUCLEOTIDE SEQUENCE</scope>
    <source>
        <strain evidence="2">FN9</strain>
    </source>
</reference>
<dbReference type="AlphaFoldDB" id="A0A4E9ELW3"/>
<evidence type="ECO:0000313" key="2">
    <source>
        <dbReference type="EMBL" id="VIO63934.1"/>
    </source>
</evidence>
<feature type="chain" id="PRO_5026221248" evidence="1">
    <location>
        <begin position="22"/>
        <end position="377"/>
    </location>
</feature>
<organism evidence="2">
    <name type="scientific">Gibberella zeae</name>
    <name type="common">Wheat head blight fungus</name>
    <name type="synonym">Fusarium graminearum</name>
    <dbReference type="NCBI Taxonomy" id="5518"/>
    <lineage>
        <taxon>Eukaryota</taxon>
        <taxon>Fungi</taxon>
        <taxon>Dikarya</taxon>
        <taxon>Ascomycota</taxon>
        <taxon>Pezizomycotina</taxon>
        <taxon>Sordariomycetes</taxon>
        <taxon>Hypocreomycetidae</taxon>
        <taxon>Hypocreales</taxon>
        <taxon>Nectriaceae</taxon>
        <taxon>Fusarium</taxon>
    </lineage>
</organism>
<keyword evidence="1" id="KW-0732">Signal</keyword>
<proteinExistence type="predicted"/>
<feature type="signal peptide" evidence="1">
    <location>
        <begin position="1"/>
        <end position="21"/>
    </location>
</feature>